<evidence type="ECO:0000313" key="2">
    <source>
        <dbReference type="EMBL" id="MDS1271979.1"/>
    </source>
</evidence>
<keyword evidence="3" id="KW-1185">Reference proteome</keyword>
<protein>
    <submittedName>
        <fullName evidence="2">DUF397 domain-containing protein</fullName>
    </submittedName>
</protein>
<dbReference type="Proteomes" id="UP001250214">
    <property type="component" value="Unassembled WGS sequence"/>
</dbReference>
<sequence length="76" mass="8208">MVYNGIASTELSGVAWQKSRRSNSRGNCVELAKLDDGSVAMRNSRFPDGPALVYTAAEVDALIRGAKDGDFDNMLQ</sequence>
<reference evidence="3" key="1">
    <citation type="submission" date="2023-07" db="EMBL/GenBank/DDBJ databases">
        <title>Novel species in the genus Lipingzhangella isolated from Sambhar Salt Lake.</title>
        <authorList>
            <person name="Jiya N."/>
            <person name="Kajale S."/>
            <person name="Sharma A."/>
        </authorList>
    </citation>
    <scope>NUCLEOTIDE SEQUENCE [LARGE SCALE GENOMIC DNA]</scope>
    <source>
        <strain evidence="3">LS1_29</strain>
    </source>
</reference>
<feature type="domain" description="DUF397" evidence="1">
    <location>
        <begin position="15"/>
        <end position="67"/>
    </location>
</feature>
<proteinExistence type="predicted"/>
<gene>
    <name evidence="2" type="ORF">RIF23_16935</name>
</gene>
<dbReference type="InterPro" id="IPR007278">
    <property type="entry name" value="DUF397"/>
</dbReference>
<comment type="caution">
    <text evidence="2">The sequence shown here is derived from an EMBL/GenBank/DDBJ whole genome shotgun (WGS) entry which is preliminary data.</text>
</comment>
<organism evidence="2 3">
    <name type="scientific">Lipingzhangella rawalii</name>
    <dbReference type="NCBI Taxonomy" id="2055835"/>
    <lineage>
        <taxon>Bacteria</taxon>
        <taxon>Bacillati</taxon>
        <taxon>Actinomycetota</taxon>
        <taxon>Actinomycetes</taxon>
        <taxon>Streptosporangiales</taxon>
        <taxon>Nocardiopsidaceae</taxon>
        <taxon>Lipingzhangella</taxon>
    </lineage>
</organism>
<dbReference type="EMBL" id="JAVLVT010000009">
    <property type="protein sequence ID" value="MDS1271979.1"/>
    <property type="molecule type" value="Genomic_DNA"/>
</dbReference>
<name>A0ABU2H9I4_9ACTN</name>
<evidence type="ECO:0000313" key="3">
    <source>
        <dbReference type="Proteomes" id="UP001250214"/>
    </source>
</evidence>
<dbReference type="RefSeq" id="WP_310913539.1">
    <property type="nucleotide sequence ID" value="NZ_JAVLVT010000009.1"/>
</dbReference>
<evidence type="ECO:0000259" key="1">
    <source>
        <dbReference type="Pfam" id="PF04149"/>
    </source>
</evidence>
<dbReference type="Pfam" id="PF04149">
    <property type="entry name" value="DUF397"/>
    <property type="match status" value="1"/>
</dbReference>
<accession>A0ABU2H9I4</accession>